<dbReference type="Pfam" id="PF02518">
    <property type="entry name" value="HATPase_c"/>
    <property type="match status" value="1"/>
</dbReference>
<evidence type="ECO:0000256" key="1">
    <source>
        <dbReference type="ARBA" id="ARBA00000085"/>
    </source>
</evidence>
<dbReference type="PANTHER" id="PTHR24421:SF10">
    <property type="entry name" value="NITRATE_NITRITE SENSOR PROTEIN NARQ"/>
    <property type="match status" value="1"/>
</dbReference>
<evidence type="ECO:0000256" key="8">
    <source>
        <dbReference type="ARBA" id="ARBA00023012"/>
    </source>
</evidence>
<gene>
    <name evidence="13" type="ORF">QPX34_02505</name>
</gene>
<feature type="transmembrane region" description="Helical" evidence="10">
    <location>
        <begin position="70"/>
        <end position="97"/>
    </location>
</feature>
<evidence type="ECO:0000313" key="14">
    <source>
        <dbReference type="Proteomes" id="UP001239414"/>
    </source>
</evidence>
<protein>
    <recommendedName>
        <fullName evidence="2">histidine kinase</fullName>
        <ecNumber evidence="2">2.7.13.3</ecNumber>
    </recommendedName>
</protein>
<dbReference type="InterPro" id="IPR050482">
    <property type="entry name" value="Sensor_HK_TwoCompSys"/>
</dbReference>
<dbReference type="EC" id="2.7.13.3" evidence="2"/>
<comment type="catalytic activity">
    <reaction evidence="1">
        <text>ATP + protein L-histidine = ADP + protein N-phospho-L-histidine.</text>
        <dbReference type="EC" id="2.7.13.3"/>
    </reaction>
</comment>
<dbReference type="InterPro" id="IPR036259">
    <property type="entry name" value="MFS_trans_sf"/>
</dbReference>
<feature type="transmembrane region" description="Helical" evidence="10">
    <location>
        <begin position="117"/>
        <end position="140"/>
    </location>
</feature>
<dbReference type="PANTHER" id="PTHR24421">
    <property type="entry name" value="NITRATE/NITRITE SENSOR PROTEIN NARX-RELATED"/>
    <property type="match status" value="1"/>
</dbReference>
<dbReference type="Pfam" id="PF07730">
    <property type="entry name" value="HisKA_3"/>
    <property type="match status" value="1"/>
</dbReference>
<dbReference type="InterPro" id="IPR036890">
    <property type="entry name" value="HATPase_C_sf"/>
</dbReference>
<name>A0ABT7FNA0_9CORY</name>
<dbReference type="SUPFAM" id="SSF55874">
    <property type="entry name" value="ATPase domain of HSP90 chaperone/DNA topoisomerase II/histidine kinase"/>
    <property type="match status" value="1"/>
</dbReference>
<comment type="caution">
    <text evidence="13">The sequence shown here is derived from an EMBL/GenBank/DDBJ whole genome shotgun (WGS) entry which is preliminary data.</text>
</comment>
<evidence type="ECO:0000259" key="12">
    <source>
        <dbReference type="Pfam" id="PF07730"/>
    </source>
</evidence>
<keyword evidence="6 13" id="KW-0418">Kinase</keyword>
<keyword evidence="8" id="KW-0902">Two-component regulatory system</keyword>
<keyword evidence="5" id="KW-0547">Nucleotide-binding</keyword>
<keyword evidence="10" id="KW-0472">Membrane</keyword>
<evidence type="ECO:0000259" key="11">
    <source>
        <dbReference type="Pfam" id="PF02518"/>
    </source>
</evidence>
<evidence type="ECO:0000313" key="13">
    <source>
        <dbReference type="EMBL" id="MDK4246897.1"/>
    </source>
</evidence>
<feature type="domain" description="Histidine kinase/HSP90-like ATPase" evidence="11">
    <location>
        <begin position="275"/>
        <end position="403"/>
    </location>
</feature>
<dbReference type="InterPro" id="IPR011712">
    <property type="entry name" value="Sig_transdc_His_kin_sub3_dim/P"/>
</dbReference>
<dbReference type="Proteomes" id="UP001239414">
    <property type="component" value="Unassembled WGS sequence"/>
</dbReference>
<evidence type="ECO:0000256" key="10">
    <source>
        <dbReference type="SAM" id="Phobius"/>
    </source>
</evidence>
<organism evidence="13 14">
    <name type="scientific">Corynebacterium accolens</name>
    <dbReference type="NCBI Taxonomy" id="38284"/>
    <lineage>
        <taxon>Bacteria</taxon>
        <taxon>Bacillati</taxon>
        <taxon>Actinomycetota</taxon>
        <taxon>Actinomycetes</taxon>
        <taxon>Mycobacteriales</taxon>
        <taxon>Corynebacteriaceae</taxon>
        <taxon>Corynebacterium</taxon>
    </lineage>
</organism>
<dbReference type="EMBL" id="JASNUO010000002">
    <property type="protein sequence ID" value="MDK4246897.1"/>
    <property type="molecule type" value="Genomic_DNA"/>
</dbReference>
<feature type="domain" description="Signal transduction histidine kinase subgroup 3 dimerisation and phosphoacceptor" evidence="12">
    <location>
        <begin position="173"/>
        <end position="236"/>
    </location>
</feature>
<keyword evidence="7" id="KW-0067">ATP-binding</keyword>
<reference evidence="13 14" key="1">
    <citation type="submission" date="2023-05" db="EMBL/GenBank/DDBJ databases">
        <title>Metabolic capabilities are highly conserved among human nasal-associated Corynebacterium species in pangenomic analyses.</title>
        <authorList>
            <person name="Tran T.H."/>
            <person name="Roberts A.Q."/>
            <person name="Escapa I.F."/>
            <person name="Gao W."/>
            <person name="Conlan S."/>
            <person name="Kong H."/>
            <person name="Segre J.A."/>
            <person name="Kelly M.S."/>
            <person name="Lemon K.P."/>
        </authorList>
    </citation>
    <scope>NUCLEOTIDE SEQUENCE [LARGE SCALE GENOMIC DNA]</scope>
    <source>
        <strain evidence="13 14">KPL3802</strain>
    </source>
</reference>
<dbReference type="RefSeq" id="WP_284610037.1">
    <property type="nucleotide sequence ID" value="NZ_JASNUO010000002.1"/>
</dbReference>
<feature type="compositionally biased region" description="Polar residues" evidence="9">
    <location>
        <begin position="340"/>
        <end position="349"/>
    </location>
</feature>
<evidence type="ECO:0000256" key="9">
    <source>
        <dbReference type="SAM" id="MobiDB-lite"/>
    </source>
</evidence>
<accession>A0ABT7FNA0</accession>
<feature type="region of interest" description="Disordered" evidence="9">
    <location>
        <begin position="315"/>
        <end position="368"/>
    </location>
</feature>
<evidence type="ECO:0000256" key="7">
    <source>
        <dbReference type="ARBA" id="ARBA00022840"/>
    </source>
</evidence>
<evidence type="ECO:0000256" key="4">
    <source>
        <dbReference type="ARBA" id="ARBA00022679"/>
    </source>
</evidence>
<keyword evidence="4" id="KW-0808">Transferase</keyword>
<evidence type="ECO:0000256" key="2">
    <source>
        <dbReference type="ARBA" id="ARBA00012438"/>
    </source>
</evidence>
<feature type="compositionally biased region" description="Low complexity" evidence="9">
    <location>
        <begin position="350"/>
        <end position="361"/>
    </location>
</feature>
<keyword evidence="3" id="KW-0597">Phosphoprotein</keyword>
<proteinExistence type="predicted"/>
<dbReference type="Gene3D" id="1.20.5.1930">
    <property type="match status" value="1"/>
</dbReference>
<keyword evidence="14" id="KW-1185">Reference proteome</keyword>
<sequence>MRTVKANGWSLVLGILALPGLVISVLMLPWIPLVARAAESIGRYGATWMGVDIPPRRANRWFDWQQFYHLLLQLLICVACFANWVFVGFIAGVLVVAPFIPQAEFNIGEWSTDNRPLIFVVCWLAAAVLLVLLVGLNRLLVKASISLTRLALSPSAQELAASRATLIDAFSGERRRIERELHDGPQQYLTALKLNLAAAKLQSPPEAQQALADAEHNATQALSALRATVRGIAPQVLFDDGLIPALDELLAHSGLDAELHVEGAERSIGETTALLAYHAVAEALTNASTHGAATAATVSISFGDDLRLGVRDNGSGGFSTGVGPSASDPAHSRVGADTSADATVGTSADATAGTNTGKPAGTTGGTGLAGLRERAAALGGSVDFSPAHAEGQGATLTMSLPLQEAR</sequence>
<feature type="transmembrane region" description="Helical" evidence="10">
    <location>
        <begin position="12"/>
        <end position="35"/>
    </location>
</feature>
<evidence type="ECO:0000256" key="5">
    <source>
        <dbReference type="ARBA" id="ARBA00022741"/>
    </source>
</evidence>
<evidence type="ECO:0000256" key="3">
    <source>
        <dbReference type="ARBA" id="ARBA00022553"/>
    </source>
</evidence>
<dbReference type="Gene3D" id="3.30.565.10">
    <property type="entry name" value="Histidine kinase-like ATPase, C-terminal domain"/>
    <property type="match status" value="1"/>
</dbReference>
<evidence type="ECO:0000256" key="6">
    <source>
        <dbReference type="ARBA" id="ARBA00022777"/>
    </source>
</evidence>
<keyword evidence="10" id="KW-0812">Transmembrane</keyword>
<dbReference type="InterPro" id="IPR003594">
    <property type="entry name" value="HATPase_dom"/>
</dbReference>
<dbReference type="SUPFAM" id="SSF103473">
    <property type="entry name" value="MFS general substrate transporter"/>
    <property type="match status" value="1"/>
</dbReference>
<dbReference type="GO" id="GO:0016301">
    <property type="term" value="F:kinase activity"/>
    <property type="evidence" value="ECO:0007669"/>
    <property type="project" value="UniProtKB-KW"/>
</dbReference>
<keyword evidence="10" id="KW-1133">Transmembrane helix</keyword>